<keyword evidence="3 6" id="KW-0812">Transmembrane</keyword>
<feature type="transmembrane region" description="Helical" evidence="6">
    <location>
        <begin position="146"/>
        <end position="171"/>
    </location>
</feature>
<dbReference type="PANTHER" id="PTHR30086">
    <property type="entry name" value="ARGININE EXPORTER PROTEIN ARGO"/>
    <property type="match status" value="1"/>
</dbReference>
<dbReference type="RefSeq" id="WP_343790223.1">
    <property type="nucleotide sequence ID" value="NZ_BAAAEU010000008.1"/>
</dbReference>
<evidence type="ECO:0000256" key="6">
    <source>
        <dbReference type="SAM" id="Phobius"/>
    </source>
</evidence>
<evidence type="ECO:0000256" key="7">
    <source>
        <dbReference type="SAM" id="SignalP"/>
    </source>
</evidence>
<feature type="chain" id="PRO_5045200608" evidence="7">
    <location>
        <begin position="26"/>
        <end position="202"/>
    </location>
</feature>
<dbReference type="Pfam" id="PF01810">
    <property type="entry name" value="LysE"/>
    <property type="match status" value="1"/>
</dbReference>
<evidence type="ECO:0000256" key="5">
    <source>
        <dbReference type="ARBA" id="ARBA00023136"/>
    </source>
</evidence>
<keyword evidence="5 6" id="KW-0472">Membrane</keyword>
<evidence type="ECO:0000256" key="3">
    <source>
        <dbReference type="ARBA" id="ARBA00022692"/>
    </source>
</evidence>
<evidence type="ECO:0000313" key="9">
    <source>
        <dbReference type="Proteomes" id="UP001501523"/>
    </source>
</evidence>
<organism evidence="8 9">
    <name type="scientific">Dokdonella soli</name>
    <dbReference type="NCBI Taxonomy" id="529810"/>
    <lineage>
        <taxon>Bacteria</taxon>
        <taxon>Pseudomonadati</taxon>
        <taxon>Pseudomonadota</taxon>
        <taxon>Gammaproteobacteria</taxon>
        <taxon>Lysobacterales</taxon>
        <taxon>Rhodanobacteraceae</taxon>
        <taxon>Dokdonella</taxon>
    </lineage>
</organism>
<keyword evidence="9" id="KW-1185">Reference proteome</keyword>
<accession>A0ABN1IJB5</accession>
<sequence>MNLSSLALFAAALAAACAIPGPATTAVVARVLSQGLSGAWPLCAGLLLGDLLWCGASMFGAGARLAQTQPLALMLRYAGAAYLAWLAWKLWNTLPAATATETGDSGAARAMLGGLAIALTNPKTMLFYLALLPTIIDGGDATPLEFALPALTITIVYGSVLMAYALAATAARSRLHSPRQAWRIRRASGVVIASTALLIVMR</sequence>
<evidence type="ECO:0000256" key="1">
    <source>
        <dbReference type="ARBA" id="ARBA00004651"/>
    </source>
</evidence>
<proteinExistence type="predicted"/>
<keyword evidence="4 6" id="KW-1133">Transmembrane helix</keyword>
<keyword evidence="7" id="KW-0732">Signal</keyword>
<evidence type="ECO:0000256" key="2">
    <source>
        <dbReference type="ARBA" id="ARBA00022475"/>
    </source>
</evidence>
<comment type="caution">
    <text evidence="8">The sequence shown here is derived from an EMBL/GenBank/DDBJ whole genome shotgun (WGS) entry which is preliminary data.</text>
</comment>
<comment type="subcellular location">
    <subcellularLocation>
        <location evidence="1">Cell membrane</location>
        <topology evidence="1">Multi-pass membrane protein</topology>
    </subcellularLocation>
</comment>
<gene>
    <name evidence="8" type="ORF">GCM10009105_19420</name>
</gene>
<feature type="transmembrane region" description="Helical" evidence="6">
    <location>
        <begin position="39"/>
        <end position="59"/>
    </location>
</feature>
<feature type="signal peptide" evidence="7">
    <location>
        <begin position="1"/>
        <end position="25"/>
    </location>
</feature>
<dbReference type="PANTHER" id="PTHR30086:SF20">
    <property type="entry name" value="ARGININE EXPORTER PROTEIN ARGO-RELATED"/>
    <property type="match status" value="1"/>
</dbReference>
<protein>
    <submittedName>
        <fullName evidence="8">LysE family translocator</fullName>
    </submittedName>
</protein>
<dbReference type="InterPro" id="IPR001123">
    <property type="entry name" value="LeuE-type"/>
</dbReference>
<dbReference type="Proteomes" id="UP001501523">
    <property type="component" value="Unassembled WGS sequence"/>
</dbReference>
<dbReference type="EMBL" id="BAAAEU010000008">
    <property type="protein sequence ID" value="GAA0714672.1"/>
    <property type="molecule type" value="Genomic_DNA"/>
</dbReference>
<keyword evidence="2" id="KW-1003">Cell membrane</keyword>
<evidence type="ECO:0000313" key="8">
    <source>
        <dbReference type="EMBL" id="GAA0714672.1"/>
    </source>
</evidence>
<evidence type="ECO:0000256" key="4">
    <source>
        <dbReference type="ARBA" id="ARBA00022989"/>
    </source>
</evidence>
<name>A0ABN1IJB5_9GAMM</name>
<reference evidence="8 9" key="1">
    <citation type="journal article" date="2019" name="Int. J. Syst. Evol. Microbiol.">
        <title>The Global Catalogue of Microorganisms (GCM) 10K type strain sequencing project: providing services to taxonomists for standard genome sequencing and annotation.</title>
        <authorList>
            <consortium name="The Broad Institute Genomics Platform"/>
            <consortium name="The Broad Institute Genome Sequencing Center for Infectious Disease"/>
            <person name="Wu L."/>
            <person name="Ma J."/>
        </authorList>
    </citation>
    <scope>NUCLEOTIDE SEQUENCE [LARGE SCALE GENOMIC DNA]</scope>
    <source>
        <strain evidence="8 9">JCM 15421</strain>
    </source>
</reference>